<reference evidence="2" key="1">
    <citation type="submission" date="2021-02" db="EMBL/GenBank/DDBJ databases">
        <authorList>
            <person name="Dougan E. K."/>
            <person name="Rhodes N."/>
            <person name="Thang M."/>
            <person name="Chan C."/>
        </authorList>
    </citation>
    <scope>NUCLEOTIDE SEQUENCE</scope>
</reference>
<sequence>MMMVANVNGQWMSVPSAAPDQWMPSAAPGQWMTVLLESQRQMQGNYLWQSGEAMASADHGPVMAVPQNGALAYAAGSWTSPQMSTSAAPSAVVSRLPLHLSAPPGTSTSVGLGAPTGPSGPWVPHWSRGNLGSEQPSTPSTSSPDSCRGRVSASGTRRKSAGRGHCERSAQPQWEGVARHRALAAPSPLRSEEVNGRVWQLSQDPHGCRHVQQ</sequence>
<protein>
    <submittedName>
        <fullName evidence="2">Uncharacterized protein</fullName>
    </submittedName>
</protein>
<dbReference type="EMBL" id="CAJNNV010026038">
    <property type="protein sequence ID" value="CAE8617026.1"/>
    <property type="molecule type" value="Genomic_DNA"/>
</dbReference>
<accession>A0A813FT63</accession>
<dbReference type="OrthoDB" id="668540at2759"/>
<dbReference type="Proteomes" id="UP000654075">
    <property type="component" value="Unassembled WGS sequence"/>
</dbReference>
<proteinExistence type="predicted"/>
<dbReference type="AlphaFoldDB" id="A0A813FT63"/>
<evidence type="ECO:0000313" key="3">
    <source>
        <dbReference type="Proteomes" id="UP000654075"/>
    </source>
</evidence>
<comment type="caution">
    <text evidence="2">The sequence shown here is derived from an EMBL/GenBank/DDBJ whole genome shotgun (WGS) entry which is preliminary data.</text>
</comment>
<gene>
    <name evidence="2" type="ORF">PGLA1383_LOCUS34693</name>
</gene>
<keyword evidence="3" id="KW-1185">Reference proteome</keyword>
<evidence type="ECO:0000256" key="1">
    <source>
        <dbReference type="SAM" id="MobiDB-lite"/>
    </source>
</evidence>
<feature type="compositionally biased region" description="Low complexity" evidence="1">
    <location>
        <begin position="136"/>
        <end position="146"/>
    </location>
</feature>
<feature type="region of interest" description="Disordered" evidence="1">
    <location>
        <begin position="104"/>
        <end position="213"/>
    </location>
</feature>
<feature type="non-terminal residue" evidence="2">
    <location>
        <position position="1"/>
    </location>
</feature>
<name>A0A813FT63_POLGL</name>
<evidence type="ECO:0000313" key="2">
    <source>
        <dbReference type="EMBL" id="CAE8617026.1"/>
    </source>
</evidence>
<organism evidence="2 3">
    <name type="scientific">Polarella glacialis</name>
    <name type="common">Dinoflagellate</name>
    <dbReference type="NCBI Taxonomy" id="89957"/>
    <lineage>
        <taxon>Eukaryota</taxon>
        <taxon>Sar</taxon>
        <taxon>Alveolata</taxon>
        <taxon>Dinophyceae</taxon>
        <taxon>Suessiales</taxon>
        <taxon>Suessiaceae</taxon>
        <taxon>Polarella</taxon>
    </lineage>
</organism>